<dbReference type="PANTHER" id="PTHR43684:SF1">
    <property type="entry name" value="ENOYL-COA DELTA ISOMERASE 2"/>
    <property type="match status" value="1"/>
</dbReference>
<dbReference type="SUPFAM" id="SSF52096">
    <property type="entry name" value="ClpP/crotonase"/>
    <property type="match status" value="1"/>
</dbReference>
<dbReference type="CDD" id="cd06558">
    <property type="entry name" value="crotonase-like"/>
    <property type="match status" value="1"/>
</dbReference>
<protein>
    <submittedName>
        <fullName evidence="4">Enoyl-CoA hydratase/carnithine racemase</fullName>
    </submittedName>
</protein>
<dbReference type="Proteomes" id="UP000198549">
    <property type="component" value="Chromosome I"/>
</dbReference>
<dbReference type="Pfam" id="PF00378">
    <property type="entry name" value="ECH_1"/>
    <property type="match status" value="1"/>
</dbReference>
<dbReference type="PANTHER" id="PTHR43684">
    <property type="match status" value="1"/>
</dbReference>
<keyword evidence="3" id="KW-0413">Isomerase</keyword>
<evidence type="ECO:0000313" key="5">
    <source>
        <dbReference type="Proteomes" id="UP000198549"/>
    </source>
</evidence>
<accession>A0A1H0T6W5</accession>
<evidence type="ECO:0000313" key="4">
    <source>
        <dbReference type="EMBL" id="SDP49777.1"/>
    </source>
</evidence>
<evidence type="ECO:0000256" key="3">
    <source>
        <dbReference type="ARBA" id="ARBA00023235"/>
    </source>
</evidence>
<dbReference type="InterPro" id="IPR051053">
    <property type="entry name" value="ECH/Chromodomain_protein"/>
</dbReference>
<dbReference type="InterPro" id="IPR029045">
    <property type="entry name" value="ClpP/crotonase-like_dom_sf"/>
</dbReference>
<gene>
    <name evidence="4" type="ORF">SAMN04490202_4520</name>
</gene>
<organism evidence="4 5">
    <name type="scientific">Pseudomonas reinekei</name>
    <dbReference type="NCBI Taxonomy" id="395598"/>
    <lineage>
        <taxon>Bacteria</taxon>
        <taxon>Pseudomonadati</taxon>
        <taxon>Pseudomonadota</taxon>
        <taxon>Gammaproteobacteria</taxon>
        <taxon>Pseudomonadales</taxon>
        <taxon>Pseudomonadaceae</taxon>
        <taxon>Pseudomonas</taxon>
    </lineage>
</organism>
<reference evidence="4 5" key="1">
    <citation type="submission" date="2016-10" db="EMBL/GenBank/DDBJ databases">
        <authorList>
            <person name="de Groot N.N."/>
        </authorList>
    </citation>
    <scope>NUCLEOTIDE SEQUENCE [LARGE SCALE GENOMIC DNA]</scope>
    <source>
        <strain evidence="4 5">BS3776</strain>
    </source>
</reference>
<name>A0A1H0T6W5_PSERE</name>
<proteinExistence type="predicted"/>
<dbReference type="InterPro" id="IPR001753">
    <property type="entry name" value="Enoyl-CoA_hydra/iso"/>
</dbReference>
<keyword evidence="2" id="KW-0576">Peroxisome</keyword>
<evidence type="ECO:0000256" key="2">
    <source>
        <dbReference type="ARBA" id="ARBA00023140"/>
    </source>
</evidence>
<sequence>MYLLLVDSQEGTIPRMGVSARMAGDMAKSISPVDPFWHSGGVCLTLKVLVEPIRQERAMTDLIKQEHRDGVLTLTIDRPDKLNALTNCMYTRLADLLFAAEDDDAVRVIIVTGGPTCFTSGNDLVDFLQAPPTHLDSPAFRLMRAVMHLQKPLIAAVCGAAIGIGTTLLLHCDQVLVTRNAKLRTPFVNLGLCPEFGASLLLPRLLGQARAARLLLLGDSLDGSEAVAWGLANEAFDDGEQCLAAAAKIAQRFVAMPQQALRQSRQLMKQSGMEELQATLREENTLFIQRLNSDEAKTALNALLNRSTDKNPPKGAQS</sequence>
<dbReference type="EMBL" id="LT629709">
    <property type="protein sequence ID" value="SDP49777.1"/>
    <property type="molecule type" value="Genomic_DNA"/>
</dbReference>
<dbReference type="Gene3D" id="3.90.226.10">
    <property type="entry name" value="2-enoyl-CoA Hydratase, Chain A, domain 1"/>
    <property type="match status" value="1"/>
</dbReference>
<dbReference type="GO" id="GO:0004165">
    <property type="term" value="F:delta(3)-delta(2)-enoyl-CoA isomerase activity"/>
    <property type="evidence" value="ECO:0007669"/>
    <property type="project" value="UniProtKB-ARBA"/>
</dbReference>
<evidence type="ECO:0000256" key="1">
    <source>
        <dbReference type="ARBA" id="ARBA00004275"/>
    </source>
</evidence>
<comment type="subcellular location">
    <subcellularLocation>
        <location evidence="1">Peroxisome</location>
    </subcellularLocation>
</comment>
<dbReference type="AlphaFoldDB" id="A0A1H0T6W5"/>